<protein>
    <recommendedName>
        <fullName evidence="3">HNH endonuclease</fullName>
    </recommendedName>
</protein>
<accession>A0ABW5HZ42</accession>
<reference evidence="2" key="1">
    <citation type="journal article" date="2019" name="Int. J. Syst. Evol. Microbiol.">
        <title>The Global Catalogue of Microorganisms (GCM) 10K type strain sequencing project: providing services to taxonomists for standard genome sequencing and annotation.</title>
        <authorList>
            <consortium name="The Broad Institute Genomics Platform"/>
            <consortium name="The Broad Institute Genome Sequencing Center for Infectious Disease"/>
            <person name="Wu L."/>
            <person name="Ma J."/>
        </authorList>
    </citation>
    <scope>NUCLEOTIDE SEQUENCE [LARGE SCALE GENOMIC DNA]</scope>
    <source>
        <strain evidence="2">CGMCC 4.7638</strain>
    </source>
</reference>
<sequence>MNPQVSQANIATTVCKSGWTKTVRPPTGKTSRMKDTTAKAYTLPAGETGEYDHLVSLELGGAPDDPRNLWVEPGKIPNPKDAVENKLKDAVCSGLIPLATAQTAIARSWTTAFDDAGLRVNGGAVCLRAEPSRCAHGQRGDSTGE</sequence>
<keyword evidence="2" id="KW-1185">Reference proteome</keyword>
<gene>
    <name evidence="1" type="ORF">ACFSUT_14905</name>
</gene>
<evidence type="ECO:0000313" key="2">
    <source>
        <dbReference type="Proteomes" id="UP001597542"/>
    </source>
</evidence>
<proteinExistence type="predicted"/>
<dbReference type="Proteomes" id="UP001597542">
    <property type="component" value="Unassembled WGS sequence"/>
</dbReference>
<name>A0ABW5HZ42_9PSEU</name>
<evidence type="ECO:0008006" key="3">
    <source>
        <dbReference type="Google" id="ProtNLM"/>
    </source>
</evidence>
<organism evidence="1 2">
    <name type="scientific">Amycolatopsis albidoflavus</name>
    <dbReference type="NCBI Taxonomy" id="102226"/>
    <lineage>
        <taxon>Bacteria</taxon>
        <taxon>Bacillati</taxon>
        <taxon>Actinomycetota</taxon>
        <taxon>Actinomycetes</taxon>
        <taxon>Pseudonocardiales</taxon>
        <taxon>Pseudonocardiaceae</taxon>
        <taxon>Amycolatopsis</taxon>
    </lineage>
</organism>
<dbReference type="EMBL" id="JBHUKQ010000010">
    <property type="protein sequence ID" value="MFD2481570.1"/>
    <property type="molecule type" value="Genomic_DNA"/>
</dbReference>
<evidence type="ECO:0000313" key="1">
    <source>
        <dbReference type="EMBL" id="MFD2481570.1"/>
    </source>
</evidence>
<comment type="caution">
    <text evidence="1">The sequence shown here is derived from an EMBL/GenBank/DDBJ whole genome shotgun (WGS) entry which is preliminary data.</text>
</comment>
<dbReference type="RefSeq" id="WP_344273451.1">
    <property type="nucleotide sequence ID" value="NZ_BAAAHV010000011.1"/>
</dbReference>